<protein>
    <submittedName>
        <fullName evidence="2">Uncharacterized protein</fullName>
    </submittedName>
</protein>
<accession>A0A1P8TPD6</accession>
<gene>
    <name evidence="1" type="ORF">A7J05_30480</name>
    <name evidence="2" type="ORF">I8755_06665</name>
</gene>
<evidence type="ECO:0000313" key="3">
    <source>
        <dbReference type="Proteomes" id="UP000187191"/>
    </source>
</evidence>
<dbReference type="AlphaFoldDB" id="A0A1P8TPD6"/>
<keyword evidence="3" id="KW-1185">Reference proteome</keyword>
<dbReference type="KEGG" id="ssia:A7J05_30480"/>
<evidence type="ECO:0000313" key="4">
    <source>
        <dbReference type="Proteomes" id="UP000596130"/>
    </source>
</evidence>
<sequence>MTRRGSTRTAYAEGPAAHLFADPDGLPPAAALAALGEHLAGVFTGACALRHREPGERPVP</sequence>
<dbReference type="RefSeq" id="WP_076687243.1">
    <property type="nucleotide sequence ID" value="NZ_CP015588.1"/>
</dbReference>
<evidence type="ECO:0000313" key="2">
    <source>
        <dbReference type="EMBL" id="QQC88127.1"/>
    </source>
</evidence>
<evidence type="ECO:0000313" key="1">
    <source>
        <dbReference type="EMBL" id="APY89442.1"/>
    </source>
</evidence>
<dbReference type="EMBL" id="CP015588">
    <property type="protein sequence ID" value="APY89442.1"/>
    <property type="molecule type" value="Genomic_DNA"/>
</dbReference>
<proteinExistence type="predicted"/>
<name>A0A1P8TPD6_9ACTN</name>
<reference evidence="2 4" key="2">
    <citation type="submission" date="2020-12" db="EMBL/GenBank/DDBJ databases">
        <title>Identification and biosynthesis of polyene macrolides produced by Streptomyces alfalfae Men-myco-93-63.</title>
        <authorList>
            <person name="Liu D."/>
            <person name="Li Y."/>
            <person name="Liu L."/>
            <person name="Han X."/>
            <person name="Shen F."/>
        </authorList>
    </citation>
    <scope>NUCLEOTIDE SEQUENCE [LARGE SCALE GENOMIC DNA]</scope>
    <source>
        <strain evidence="2 4">Men-myco-93-63</strain>
    </source>
</reference>
<dbReference type="Proteomes" id="UP000187191">
    <property type="component" value="Chromosome"/>
</dbReference>
<dbReference type="EMBL" id="CP065959">
    <property type="protein sequence ID" value="QQC88127.1"/>
    <property type="molecule type" value="Genomic_DNA"/>
</dbReference>
<reference evidence="1 3" key="1">
    <citation type="submission" date="2016-05" db="EMBL/GenBank/DDBJ databases">
        <authorList>
            <person name="Gu J."/>
        </authorList>
    </citation>
    <scope>NUCLEOTIDE SEQUENCE [LARGE SCALE GENOMIC DNA]</scope>
    <source>
        <strain evidence="1 3">ACCC40021</strain>
    </source>
</reference>
<organism evidence="2 4">
    <name type="scientific">Streptomyces alfalfae</name>
    <dbReference type="NCBI Taxonomy" id="1642299"/>
    <lineage>
        <taxon>Bacteria</taxon>
        <taxon>Bacillati</taxon>
        <taxon>Actinomycetota</taxon>
        <taxon>Actinomycetes</taxon>
        <taxon>Kitasatosporales</taxon>
        <taxon>Streptomycetaceae</taxon>
        <taxon>Streptomyces</taxon>
    </lineage>
</organism>
<dbReference type="Proteomes" id="UP000596130">
    <property type="component" value="Chromosome"/>
</dbReference>